<dbReference type="EMBL" id="CP025120">
    <property type="protein sequence ID" value="AUD79310.1"/>
    <property type="molecule type" value="Genomic_DNA"/>
</dbReference>
<dbReference type="PANTHER" id="PTHR19211:SF14">
    <property type="entry name" value="ATP-BINDING CASSETTE SUB-FAMILY F MEMBER 1"/>
    <property type="match status" value="1"/>
</dbReference>
<comment type="similarity">
    <text evidence="4">Belongs to the ABC transporter superfamily. ABCF family. YheS subfamily.</text>
</comment>
<keyword evidence="1" id="KW-0677">Repeat</keyword>
<name>A0A2K9A9A2_9GAMM</name>
<reference evidence="8 9" key="1">
    <citation type="submission" date="2017-12" db="EMBL/GenBank/DDBJ databases">
        <title>Kangiella profundi FT102 completed genome.</title>
        <authorList>
            <person name="Xu J."/>
            <person name="Wang J."/>
            <person name="Lu Y."/>
        </authorList>
    </citation>
    <scope>NUCLEOTIDE SEQUENCE [LARGE SCALE GENOMIC DNA]</scope>
    <source>
        <strain evidence="8 9">FT102</strain>
    </source>
</reference>
<keyword evidence="2" id="KW-0547">Nucleotide-binding</keyword>
<evidence type="ECO:0000256" key="2">
    <source>
        <dbReference type="ARBA" id="ARBA00022741"/>
    </source>
</evidence>
<dbReference type="CDD" id="cd03221">
    <property type="entry name" value="ABCF_EF-3"/>
    <property type="match status" value="2"/>
</dbReference>
<dbReference type="SMART" id="SM00382">
    <property type="entry name" value="AAA"/>
    <property type="match status" value="2"/>
</dbReference>
<dbReference type="RefSeq" id="WP_106647130.1">
    <property type="nucleotide sequence ID" value="NZ_BMGO01000001.1"/>
</dbReference>
<dbReference type="OrthoDB" id="9776369at2"/>
<dbReference type="GO" id="GO:0003677">
    <property type="term" value="F:DNA binding"/>
    <property type="evidence" value="ECO:0007669"/>
    <property type="project" value="InterPro"/>
</dbReference>
<dbReference type="FunFam" id="3.40.50.300:FF:002053">
    <property type="entry name" value="ABC transporter ATP-binding protein"/>
    <property type="match status" value="1"/>
</dbReference>
<accession>A0A2K9A9A2</accession>
<dbReference type="InterPro" id="IPR050611">
    <property type="entry name" value="ABCF"/>
</dbReference>
<dbReference type="Gene3D" id="3.40.50.300">
    <property type="entry name" value="P-loop containing nucleotide triphosphate hydrolases"/>
    <property type="match status" value="2"/>
</dbReference>
<evidence type="ECO:0000313" key="8">
    <source>
        <dbReference type="EMBL" id="AUD79310.1"/>
    </source>
</evidence>
<feature type="region of interest" description="Disordered" evidence="6">
    <location>
        <begin position="548"/>
        <end position="575"/>
    </location>
</feature>
<dbReference type="InterPro" id="IPR027417">
    <property type="entry name" value="P-loop_NTPase"/>
</dbReference>
<dbReference type="PROSITE" id="PS50893">
    <property type="entry name" value="ABC_TRANSPORTER_2"/>
    <property type="match status" value="2"/>
</dbReference>
<dbReference type="InterPro" id="IPR003439">
    <property type="entry name" value="ABC_transporter-like_ATP-bd"/>
</dbReference>
<evidence type="ECO:0000256" key="6">
    <source>
        <dbReference type="SAM" id="MobiDB-lite"/>
    </source>
</evidence>
<keyword evidence="9" id="KW-1185">Reference proteome</keyword>
<dbReference type="Pfam" id="PF00005">
    <property type="entry name" value="ABC_tran"/>
    <property type="match status" value="2"/>
</dbReference>
<feature type="domain" description="ABC transporter" evidence="7">
    <location>
        <begin position="323"/>
        <end position="539"/>
    </location>
</feature>
<dbReference type="InterPro" id="IPR003593">
    <property type="entry name" value="AAA+_ATPase"/>
</dbReference>
<dbReference type="AlphaFoldDB" id="A0A2K9A9A2"/>
<feature type="compositionally biased region" description="Basic and acidic residues" evidence="6">
    <location>
        <begin position="560"/>
        <end position="575"/>
    </location>
</feature>
<dbReference type="GO" id="GO:0016887">
    <property type="term" value="F:ATP hydrolysis activity"/>
    <property type="evidence" value="ECO:0007669"/>
    <property type="project" value="InterPro"/>
</dbReference>
<dbReference type="InterPro" id="IPR037118">
    <property type="entry name" value="Val-tRNA_synth_C_sf"/>
</dbReference>
<evidence type="ECO:0000256" key="1">
    <source>
        <dbReference type="ARBA" id="ARBA00022737"/>
    </source>
</evidence>
<dbReference type="SUPFAM" id="SSF52540">
    <property type="entry name" value="P-loop containing nucleoside triphosphate hydrolases"/>
    <property type="match status" value="2"/>
</dbReference>
<dbReference type="Pfam" id="PF16326">
    <property type="entry name" value="ABC_tran_CTD"/>
    <property type="match status" value="1"/>
</dbReference>
<evidence type="ECO:0000313" key="9">
    <source>
        <dbReference type="Proteomes" id="UP000232693"/>
    </source>
</evidence>
<organism evidence="8 9">
    <name type="scientific">Kangiella profundi</name>
    <dbReference type="NCBI Taxonomy" id="1561924"/>
    <lineage>
        <taxon>Bacteria</taxon>
        <taxon>Pseudomonadati</taxon>
        <taxon>Pseudomonadota</taxon>
        <taxon>Gammaproteobacteria</taxon>
        <taxon>Kangiellales</taxon>
        <taxon>Kangiellaceae</taxon>
        <taxon>Kangiella</taxon>
    </lineage>
</organism>
<evidence type="ECO:0000256" key="4">
    <source>
        <dbReference type="ARBA" id="ARBA00061571"/>
    </source>
</evidence>
<dbReference type="Proteomes" id="UP000232693">
    <property type="component" value="Chromosome"/>
</dbReference>
<evidence type="ECO:0000256" key="3">
    <source>
        <dbReference type="ARBA" id="ARBA00022840"/>
    </source>
</evidence>
<dbReference type="InterPro" id="IPR032781">
    <property type="entry name" value="ABC_tran_Xtn"/>
</dbReference>
<dbReference type="PROSITE" id="PS00211">
    <property type="entry name" value="ABC_TRANSPORTER_1"/>
    <property type="match status" value="2"/>
</dbReference>
<dbReference type="Gene3D" id="1.10.287.380">
    <property type="entry name" value="Valyl-tRNA synthetase, C-terminal domain"/>
    <property type="match status" value="1"/>
</dbReference>
<sequence>MLFFENMALRRGKKVLFENASFIINPRDKVGVTGANGTGKSSLFALIRGELEEDAGNFSMAGGITISSVRQETPSVETPALEYVLQGDEELCAIEAELTRLEEKAAKGDHNDADGQRVAKLHQKLDEINGYSARARAGALMHGLGFNAEQEQLPVSSFSGGWRMRLNLAQALMCRSNLLLLDEPTNHLDMEAVIWLENWLKAYQGAVLLISHDRDFLDRTINRIAHIEQEKVTLYSGNYSDFEIQRAEQLAQQQAQFERQQKEISHMQSFVDRFKAKASKAKQAQSRLKALERMEKIAPAHVDSPFHFEFPELGHLPSPLLQLKSADAGYQMEEGVKKVLSGVGFSLMPGDRIGLLGKNGAGKSTLIKVLAGELALLAGEKVLAKTLKIGYFAQHQLEQLHPQMSPLQHLQRDYPDATEQELRNFLGGFDFNGDKALEPVAPFSGGEKARLVLAMLVYSKPNLLLLDEPTNHLDLEMRLAMTMAFQSFEGAMVLVSHDRHMLRTVCDDLYLVADGKVEPFKGDLDDYARWSLEDTLQQKKAGQAQTIQQEVASSDSSDNELSRKEQRRIDAEKRKQLQPLKNKLKKLEQQLDDLQKRKAELDDVMADQSLYDESNKSKLVELTAEYSEVTAKLEQTEEEWLELQDQLEQAI</sequence>
<protein>
    <recommendedName>
        <fullName evidence="5">Probable ATP-binding protein YheS</fullName>
    </recommendedName>
</protein>
<dbReference type="FunFam" id="3.40.50.300:FF:000011">
    <property type="entry name" value="Putative ABC transporter ATP-binding component"/>
    <property type="match status" value="1"/>
</dbReference>
<dbReference type="GO" id="GO:0005524">
    <property type="term" value="F:ATP binding"/>
    <property type="evidence" value="ECO:0007669"/>
    <property type="project" value="UniProtKB-KW"/>
</dbReference>
<dbReference type="InterPro" id="IPR032524">
    <property type="entry name" value="ABC_tran_C"/>
</dbReference>
<dbReference type="KEGG" id="kpd:CW740_08650"/>
<keyword evidence="3 8" id="KW-0067">ATP-binding</keyword>
<evidence type="ECO:0000256" key="5">
    <source>
        <dbReference type="ARBA" id="ARBA00069073"/>
    </source>
</evidence>
<feature type="domain" description="ABC transporter" evidence="7">
    <location>
        <begin position="2"/>
        <end position="254"/>
    </location>
</feature>
<gene>
    <name evidence="8" type="ORF">CW740_08650</name>
</gene>
<dbReference type="Pfam" id="PF12848">
    <property type="entry name" value="ABC_tran_Xtn"/>
    <property type="match status" value="1"/>
</dbReference>
<dbReference type="PANTHER" id="PTHR19211">
    <property type="entry name" value="ATP-BINDING TRANSPORT PROTEIN-RELATED"/>
    <property type="match status" value="1"/>
</dbReference>
<proteinExistence type="inferred from homology"/>
<evidence type="ECO:0000259" key="7">
    <source>
        <dbReference type="PROSITE" id="PS50893"/>
    </source>
</evidence>
<dbReference type="InterPro" id="IPR017871">
    <property type="entry name" value="ABC_transporter-like_CS"/>
</dbReference>